<dbReference type="Gene3D" id="3.20.20.140">
    <property type="entry name" value="Metal-dependent hydrolases"/>
    <property type="match status" value="1"/>
</dbReference>
<organism evidence="2 3">
    <name type="scientific">Lacisediminihabitans profunda</name>
    <dbReference type="NCBI Taxonomy" id="2594790"/>
    <lineage>
        <taxon>Bacteria</taxon>
        <taxon>Bacillati</taxon>
        <taxon>Actinomycetota</taxon>
        <taxon>Actinomycetes</taxon>
        <taxon>Micrococcales</taxon>
        <taxon>Microbacteriaceae</taxon>
        <taxon>Lacisediminihabitans</taxon>
    </lineage>
</organism>
<dbReference type="PANTHER" id="PTHR42924:SF3">
    <property type="entry name" value="POLYMERASE_HISTIDINOL PHOSPHATASE N-TERMINAL DOMAIN-CONTAINING PROTEIN"/>
    <property type="match status" value="1"/>
</dbReference>
<sequence length="283" mass="30102">MSGLIDLHAHSSVSDGTETPAQLVRAAIAAGLDTVAITDHDSTAGWQAACVAAEGSGLTVIPGMEFSTLDGRRSVHLLAYLFNPLDGGIIAETGRIRDARLRRAESIVQRLSVDYDLEWEDVLAQTTEGATVGRPHIADALVAKGHVPNRSAAFESILHPRSGYFEPHYAPGPLDAVRLVVAAGGVPVLAHPATRGRENVIPEDKIAILVEAGLFGLEVHHRENTESGKQRLVELAEKFDLAITGSSDYHGEGKPNRLGENTTTREVLDRIVAAGTGTTAYRG</sequence>
<dbReference type="InterPro" id="IPR016195">
    <property type="entry name" value="Pol/histidinol_Pase-like"/>
</dbReference>
<evidence type="ECO:0000313" key="2">
    <source>
        <dbReference type="EMBL" id="TXN31217.1"/>
    </source>
</evidence>
<dbReference type="EMBL" id="VRMG01000005">
    <property type="protein sequence ID" value="TXN31217.1"/>
    <property type="molecule type" value="Genomic_DNA"/>
</dbReference>
<dbReference type="GO" id="GO:0004534">
    <property type="term" value="F:5'-3' RNA exonuclease activity"/>
    <property type="evidence" value="ECO:0007669"/>
    <property type="project" value="TreeGrafter"/>
</dbReference>
<dbReference type="PANTHER" id="PTHR42924">
    <property type="entry name" value="EXONUCLEASE"/>
    <property type="match status" value="1"/>
</dbReference>
<dbReference type="GO" id="GO:0035312">
    <property type="term" value="F:5'-3' DNA exonuclease activity"/>
    <property type="evidence" value="ECO:0007669"/>
    <property type="project" value="TreeGrafter"/>
</dbReference>
<protein>
    <submittedName>
        <fullName evidence="2">PHP domain-containing protein</fullName>
    </submittedName>
</protein>
<dbReference type="Proteomes" id="UP000321379">
    <property type="component" value="Unassembled WGS sequence"/>
</dbReference>
<dbReference type="SMART" id="SM00481">
    <property type="entry name" value="POLIIIAc"/>
    <property type="match status" value="1"/>
</dbReference>
<dbReference type="AlphaFoldDB" id="A0A5C8USJ2"/>
<evidence type="ECO:0000313" key="3">
    <source>
        <dbReference type="Proteomes" id="UP000321379"/>
    </source>
</evidence>
<dbReference type="CDD" id="cd07438">
    <property type="entry name" value="PHP_HisPPase_AMP"/>
    <property type="match status" value="1"/>
</dbReference>
<name>A0A5C8USJ2_9MICO</name>
<proteinExistence type="predicted"/>
<dbReference type="Gene3D" id="1.10.150.650">
    <property type="match status" value="1"/>
</dbReference>
<dbReference type="InterPro" id="IPR052018">
    <property type="entry name" value="PHP_domain"/>
</dbReference>
<accession>A0A5C8USJ2</accession>
<dbReference type="SUPFAM" id="SSF89550">
    <property type="entry name" value="PHP domain-like"/>
    <property type="match status" value="1"/>
</dbReference>
<evidence type="ECO:0000259" key="1">
    <source>
        <dbReference type="SMART" id="SM00481"/>
    </source>
</evidence>
<dbReference type="Pfam" id="PF02811">
    <property type="entry name" value="PHP"/>
    <property type="match status" value="1"/>
</dbReference>
<keyword evidence="3" id="KW-1185">Reference proteome</keyword>
<comment type="caution">
    <text evidence="2">The sequence shown here is derived from an EMBL/GenBank/DDBJ whole genome shotgun (WGS) entry which is preliminary data.</text>
</comment>
<dbReference type="InterPro" id="IPR004013">
    <property type="entry name" value="PHP_dom"/>
</dbReference>
<gene>
    <name evidence="2" type="ORF">FVP33_06485</name>
</gene>
<reference evidence="2 3" key="1">
    <citation type="submission" date="2019-08" db="EMBL/GenBank/DDBJ databases">
        <title>Bacterial whole genome sequence for Glaciihabitans sp. CHu50b-6-2.</title>
        <authorList>
            <person name="Jin L."/>
        </authorList>
    </citation>
    <scope>NUCLEOTIDE SEQUENCE [LARGE SCALE GENOMIC DNA]</scope>
    <source>
        <strain evidence="2 3">CHu50b-6-2</strain>
    </source>
</reference>
<dbReference type="InterPro" id="IPR003141">
    <property type="entry name" value="Pol/His_phosphatase_N"/>
</dbReference>
<dbReference type="RefSeq" id="WP_147782803.1">
    <property type="nucleotide sequence ID" value="NZ_VRMG01000005.1"/>
</dbReference>
<feature type="domain" description="Polymerase/histidinol phosphatase N-terminal" evidence="1">
    <location>
        <begin position="5"/>
        <end position="70"/>
    </location>
</feature>